<dbReference type="Gene3D" id="3.40.50.720">
    <property type="entry name" value="NAD(P)-binding Rossmann-like Domain"/>
    <property type="match status" value="2"/>
</dbReference>
<dbReference type="InterPro" id="IPR020841">
    <property type="entry name" value="PKS_Beta-ketoAc_synthase_dom"/>
</dbReference>
<dbReference type="CDD" id="cd05195">
    <property type="entry name" value="enoyl_red"/>
    <property type="match status" value="1"/>
</dbReference>
<dbReference type="Pfam" id="PF08240">
    <property type="entry name" value="ADH_N"/>
    <property type="match status" value="1"/>
</dbReference>
<dbReference type="Pfam" id="PF08242">
    <property type="entry name" value="Methyltransf_12"/>
    <property type="match status" value="1"/>
</dbReference>
<dbReference type="GO" id="GO:0030639">
    <property type="term" value="P:polyketide biosynthetic process"/>
    <property type="evidence" value="ECO:0007669"/>
    <property type="project" value="UniProtKB-ARBA"/>
</dbReference>
<feature type="compositionally biased region" description="Polar residues" evidence="8">
    <location>
        <begin position="1"/>
        <end position="23"/>
    </location>
</feature>
<evidence type="ECO:0000259" key="11">
    <source>
        <dbReference type="PROSITE" id="PS52019"/>
    </source>
</evidence>
<feature type="region of interest" description="C-terminal hotdog fold" evidence="7">
    <location>
        <begin position="1127"/>
        <end position="1271"/>
    </location>
</feature>
<dbReference type="SUPFAM" id="SSF53335">
    <property type="entry name" value="S-adenosyl-L-methionine-dependent methyltransferases"/>
    <property type="match status" value="1"/>
</dbReference>
<dbReference type="InterPro" id="IPR032821">
    <property type="entry name" value="PKS_assoc"/>
</dbReference>
<dbReference type="Pfam" id="PF00550">
    <property type="entry name" value="PP-binding"/>
    <property type="match status" value="1"/>
</dbReference>
<dbReference type="SUPFAM" id="SSF55048">
    <property type="entry name" value="Probable ACP-binding domain of malonyl-CoA ACP transacylase"/>
    <property type="match status" value="1"/>
</dbReference>
<dbReference type="SUPFAM" id="SSF53901">
    <property type="entry name" value="Thiolase-like"/>
    <property type="match status" value="1"/>
</dbReference>
<dbReference type="SUPFAM" id="SSF50129">
    <property type="entry name" value="GroES-like"/>
    <property type="match status" value="1"/>
</dbReference>
<evidence type="ECO:0000256" key="5">
    <source>
        <dbReference type="ARBA" id="ARBA00023268"/>
    </source>
</evidence>
<feature type="compositionally biased region" description="Polar residues" evidence="8">
    <location>
        <begin position="57"/>
        <end position="69"/>
    </location>
</feature>
<sequence length="2557" mass="276999">MPLLDTTNVTNPANGTDGTLGQDDNTDSNGHTNGHSNGTNGKNGTNAEHTNGHDTIEQANGHSNGTNGSSDRKPTNPSFEPVAICGMACRLPGGIRSPKNLWKFLVEGRDGRGLVPKTRFNMDAYYSATKKPATSITKHGYFLDESVDLGALDTSFFSMTKTEVEWLDPQQRIMLEVARESVDDAGESNTNGSNVGVYVGSFGQDWYDILAREALQQNSYTIVASHDFMLAERISHEMDLKGPSITVRTACSSSLVGLNEACMAIAKGDCESAIVGGTSLILAPDVFTRLSYQGVLSPDGSCKTFSADANGYARGEAVVSLYVKSLSAAIRDGNPIRAVVSGSAANFDGKTNPLTTPSASAQEALIRKAYEHAGIQDVGKTGLFECHGTGTVAGDPIEAEAIASVFGESGIYVGAIKPNLGHSEGASGLTAVLKATLALEHRTIPPNIKFAPLNPRIPFAEANLKIPEEPTPWPADRDERVSINAFGVGGSNAHVIIESAAGYLASHPDSNANAELHARITQKTGIASNEPQLLLFSAKTAQSLNDTVSNYQELLAEDASLNLVDVAHTLANRREHFSRRTFAIAANDRFEVAAAATSKDGPAVLPSLIMVFTGQGAAWPQVGRDLLRSNAAFSRTIDSLGNHLERLGANWSLREELLKPARTSRILDAEFSQPLCTAVQLALVDALAAVGIKPVAVVGHSSGEIAAAYAAGGLTTDEAIAVAYRRGAVTKPKEEVKTQQGGMAAVGLGWDQIKEFLVPGIVTACDNSPNSVTISGDADKLESVVAAVKQAHPDIPTTTLKVGQAYHSHHMLAFGDAYHQSMIDSGVVGRAPTVPFFSSVTGGRLSNTKLNPLGPHYWQANLERPVLFKTAVTSILNSEDVPNAIFLELGPHSALAGPLRQILTHESSSASYIPSLIRRQNSAQNLLQAIGKLYSLHVPVDFQSIVSGGSAIADLPSYPWDHSRRHMFESRVAKEWLHKKYPDHTLLGARVPESTDLEPAWRNLLQVDTAPWIVDHKLGDDIVFPLAGYVAVAAEAGRQVSGIDEGVSFRNIAVSAALVLSEEAPTEIITTLRRKRLTDSQTSEWWEFSIASHNGHVWTKHASGEVKGERLDKQEQKQQLEQEEQLPRKVDRAKWYDATSKQGITYGPTFAGLENIRSSTAWPNKSTATMKNNRWGDETQHHLHPIVLDTYYQLMSCALHDGLDREFRRTLAARIDSMTMFRCNEDNLDISVRSEPTNDGYIAYGTVSAGSKVVLQVDGSHSTLFEEAESEDDSSSGIPMTARAEWVPHLDFMDDGSLIGHYKDQESVMDLVDQLVWLAIGQANAIAEKTATEPPVPHLIKYKDWLKDQVSSTVATTKSIDELVGDLDGTFAEHVATAIAAVTNNIQELLQGDKTALDVLNTTNSSFESFMAFFRQQVDYSEYLHHASHTKPNSRVLEVGAGLGEKTTQMIKHLSRADDTPLYSRYVATETSSGLVNTAKERLKGIRNFEFTTLDIAQNLEDQGFDHGPFDIIIAANVVNATGSQLQDTLHNLRQLLAPHGKLLLEEPHTGLTWAKFVLGTLPRWWSNAAHDLDRVHEPFLDPERWQDELAAAGFAVVNYVQPRSDSKRWTTSSVVVATPEHLSAPSNKRITLLTLEGNAESETSPIVEELEARGYEIDRVSLGQTQLPANQDVLALLEEEQPFFEQLNAERLAQLKILLSDLASAGSGLLWATRLSTVGAVDPRYAQVTGLIRTLRSELALDLGTVQSHKITNTAEAGALVNVLEKFLVRKYEEGSGSESEAAVPGPDLEYAIHNGQTLVNRIFPFSLAQELVVSQEASAEAVVTQTIPGRLNTITWSNLSSTAPVGDEIEVEVYASGVNFRDVLVGMQIIPGRHDPKFGYETTGVVRRVGPNVTKLAVGDRVVGVGERTFTTLITSREVYYEKLPSHISFVEAASIPTIFLTVVYGLRDLGRLEEGKSILIHSGAGGVGLAAIQVAQMLGAEIYTTVSSETKVDYLIETFGLARNRIFNSRNDSFVQDLLRETQGKGVDVALNSLSGELLHATWKCVAKWGTMVEIGKRDLIGNAQLDMAPFLGSRNYCCIDIDQMRAERPDMISRLLRSVMEYFSNGLLQPIRTDRVFDGSHVLDALRYMQQGKHMGKIVLEIRQESSRKLLVDSIANAKTSGVALDGQASYLLVGGLGGLGRSMSVWMVQRGARHLTFLSRSAGSGEHDVDFVREMESMGCTVQLVKGDVTNPEDVARAINGVPAPLKGIVQMSMVLRDQMFDGMNIEDWNAVTKPKVQGTWNLHNAALAGNVDLDFFLLFSSLSGIVGQVGQANYASANTFLDAFVQYRAGLNLPCTAIDLGAMKGIGYLSQNSNSHLLKKMQGTGWSVVHETDLLAALDLAMMSVATRIQRGNNTASSISDAFLLGLVPTAPTNRPSSSSRLNKDVRMAVYHNLGSSGIEAKSGSAPDGLRAFIASVKHDPSVLQSLDAVKTIAVEIAKKLFALLLVDDVEVDISKSTADMGLDSLVAVELRAWWKLHLGFDISTLDMLSLGTPEALGERAVDGLKKLYDP</sequence>
<dbReference type="GO" id="GO:0004312">
    <property type="term" value="F:fatty acid synthase activity"/>
    <property type="evidence" value="ECO:0007669"/>
    <property type="project" value="TreeGrafter"/>
</dbReference>
<keyword evidence="5" id="KW-0511">Multifunctional enzyme</keyword>
<proteinExistence type="predicted"/>
<dbReference type="Gene3D" id="3.40.50.150">
    <property type="entry name" value="Vaccinia Virus protein VP39"/>
    <property type="match status" value="1"/>
</dbReference>
<keyword evidence="13" id="KW-1185">Reference proteome</keyword>
<evidence type="ECO:0000256" key="8">
    <source>
        <dbReference type="SAM" id="MobiDB-lite"/>
    </source>
</evidence>
<feature type="active site" description="Proton donor; for dehydratase activity" evidence="7">
    <location>
        <position position="1189"/>
    </location>
</feature>
<dbReference type="SMART" id="SM00827">
    <property type="entry name" value="PKS_AT"/>
    <property type="match status" value="1"/>
</dbReference>
<dbReference type="SUPFAM" id="SSF51735">
    <property type="entry name" value="NAD(P)-binding Rossmann-fold domains"/>
    <property type="match status" value="2"/>
</dbReference>
<dbReference type="InterPro" id="IPR042104">
    <property type="entry name" value="PKS_dehydratase_sf"/>
</dbReference>
<dbReference type="GO" id="GO:0016491">
    <property type="term" value="F:oxidoreductase activity"/>
    <property type="evidence" value="ECO:0007669"/>
    <property type="project" value="InterPro"/>
</dbReference>
<evidence type="ECO:0000256" key="2">
    <source>
        <dbReference type="ARBA" id="ARBA00022553"/>
    </source>
</evidence>
<feature type="domain" description="PKS/mFAS DH" evidence="11">
    <location>
        <begin position="984"/>
        <end position="1271"/>
    </location>
</feature>
<dbReference type="InterPro" id="IPR013154">
    <property type="entry name" value="ADH-like_N"/>
</dbReference>
<dbReference type="InterPro" id="IPR016035">
    <property type="entry name" value="Acyl_Trfase/lysoPLipase"/>
</dbReference>
<dbReference type="Gene3D" id="1.10.1200.10">
    <property type="entry name" value="ACP-like"/>
    <property type="match status" value="1"/>
</dbReference>
<dbReference type="InterPro" id="IPR016039">
    <property type="entry name" value="Thiolase-like"/>
</dbReference>
<dbReference type="InterPro" id="IPR050091">
    <property type="entry name" value="PKS_NRPS_Biosynth_Enz"/>
</dbReference>
<keyword evidence="6" id="KW-0012">Acyltransferase</keyword>
<dbReference type="Pfam" id="PF00109">
    <property type="entry name" value="ketoacyl-synt"/>
    <property type="match status" value="1"/>
</dbReference>
<dbReference type="Gene3D" id="3.10.129.110">
    <property type="entry name" value="Polyketide synthase dehydratase"/>
    <property type="match status" value="1"/>
</dbReference>
<evidence type="ECO:0000256" key="4">
    <source>
        <dbReference type="ARBA" id="ARBA00022857"/>
    </source>
</evidence>
<dbReference type="Gene3D" id="3.90.180.10">
    <property type="entry name" value="Medium-chain alcohol dehydrogenases, catalytic domain"/>
    <property type="match status" value="1"/>
</dbReference>
<dbReference type="InterPro" id="IPR036736">
    <property type="entry name" value="ACP-like_sf"/>
</dbReference>
<dbReference type="CDD" id="cd02440">
    <property type="entry name" value="AdoMet_MTases"/>
    <property type="match status" value="1"/>
</dbReference>
<dbReference type="PROSITE" id="PS52004">
    <property type="entry name" value="KS3_2"/>
    <property type="match status" value="1"/>
</dbReference>
<keyword evidence="4" id="KW-0521">NADP</keyword>
<dbReference type="EMBL" id="HG793136">
    <property type="protein sequence ID" value="CRL19370.1"/>
    <property type="molecule type" value="Genomic_DNA"/>
</dbReference>
<dbReference type="InterPro" id="IPR020843">
    <property type="entry name" value="ER"/>
</dbReference>
<feature type="compositionally biased region" description="Low complexity" evidence="8">
    <location>
        <begin position="28"/>
        <end position="46"/>
    </location>
</feature>
<keyword evidence="3" id="KW-0808">Transferase</keyword>
<evidence type="ECO:0000256" key="6">
    <source>
        <dbReference type="ARBA" id="ARBA00023315"/>
    </source>
</evidence>
<dbReference type="InterPro" id="IPR029063">
    <property type="entry name" value="SAM-dependent_MTases_sf"/>
</dbReference>
<dbReference type="CDD" id="cd00833">
    <property type="entry name" value="PKS"/>
    <property type="match status" value="1"/>
</dbReference>
<dbReference type="InterPro" id="IPR049551">
    <property type="entry name" value="PKS_DH_C"/>
</dbReference>
<gene>
    <name evidence="12" type="ORF">PCAMFM013_S003g000161</name>
</gene>
<accession>A0A0G4NZ74</accession>
<dbReference type="SUPFAM" id="SSF47336">
    <property type="entry name" value="ACP-like"/>
    <property type="match status" value="1"/>
</dbReference>
<evidence type="ECO:0000256" key="3">
    <source>
        <dbReference type="ARBA" id="ARBA00022679"/>
    </source>
</evidence>
<dbReference type="Pfam" id="PF02801">
    <property type="entry name" value="Ketoacyl-synt_C"/>
    <property type="match status" value="1"/>
</dbReference>
<dbReference type="SMART" id="SM00822">
    <property type="entry name" value="PKS_KR"/>
    <property type="match status" value="1"/>
</dbReference>
<dbReference type="SMART" id="SM00823">
    <property type="entry name" value="PKS_PP"/>
    <property type="match status" value="1"/>
</dbReference>
<evidence type="ECO:0000313" key="12">
    <source>
        <dbReference type="EMBL" id="CRL19370.1"/>
    </source>
</evidence>
<dbReference type="InterPro" id="IPR011032">
    <property type="entry name" value="GroES-like_sf"/>
</dbReference>
<dbReference type="PROSITE" id="PS52019">
    <property type="entry name" value="PKS_MFAS_DH"/>
    <property type="match status" value="1"/>
</dbReference>
<dbReference type="PANTHER" id="PTHR43775:SF28">
    <property type="entry name" value="SYNTHASE, PUTATIVE-RELATED"/>
    <property type="match status" value="1"/>
</dbReference>
<dbReference type="InterPro" id="IPR013217">
    <property type="entry name" value="Methyltransf_12"/>
</dbReference>
<feature type="domain" description="Ketosynthase family 3 (KS3)" evidence="10">
    <location>
        <begin position="79"/>
        <end position="499"/>
    </location>
</feature>
<dbReference type="Pfam" id="PF14765">
    <property type="entry name" value="PS-DH"/>
    <property type="match status" value="1"/>
</dbReference>
<dbReference type="InterPro" id="IPR020807">
    <property type="entry name" value="PKS_DH"/>
</dbReference>
<dbReference type="Pfam" id="PF00107">
    <property type="entry name" value="ADH_zinc_N"/>
    <property type="match status" value="1"/>
</dbReference>
<dbReference type="Gene3D" id="3.40.366.10">
    <property type="entry name" value="Malonyl-Coenzyme A Acyl Carrier Protein, domain 2"/>
    <property type="match status" value="1"/>
</dbReference>
<organism evidence="12 13">
    <name type="scientific">Penicillium camemberti (strain FM 013)</name>
    <dbReference type="NCBI Taxonomy" id="1429867"/>
    <lineage>
        <taxon>Eukaryota</taxon>
        <taxon>Fungi</taxon>
        <taxon>Dikarya</taxon>
        <taxon>Ascomycota</taxon>
        <taxon>Pezizomycotina</taxon>
        <taxon>Eurotiomycetes</taxon>
        <taxon>Eurotiomycetidae</taxon>
        <taxon>Eurotiales</taxon>
        <taxon>Aspergillaceae</taxon>
        <taxon>Penicillium</taxon>
    </lineage>
</organism>
<keyword evidence="1" id="KW-0596">Phosphopantetheine</keyword>
<dbReference type="InterPro" id="IPR013149">
    <property type="entry name" value="ADH-like_C"/>
</dbReference>
<evidence type="ECO:0000313" key="13">
    <source>
        <dbReference type="Proteomes" id="UP000053732"/>
    </source>
</evidence>
<dbReference type="SMART" id="SM00826">
    <property type="entry name" value="PKS_DH"/>
    <property type="match status" value="1"/>
</dbReference>
<dbReference type="SMART" id="SM00829">
    <property type="entry name" value="PKS_ER"/>
    <property type="match status" value="1"/>
</dbReference>
<dbReference type="InterPro" id="IPR014031">
    <property type="entry name" value="Ketoacyl_synth_C"/>
</dbReference>
<dbReference type="Proteomes" id="UP000053732">
    <property type="component" value="Unassembled WGS sequence"/>
</dbReference>
<dbReference type="InterPro" id="IPR013968">
    <property type="entry name" value="PKS_KR"/>
</dbReference>
<dbReference type="InterPro" id="IPR009081">
    <property type="entry name" value="PP-bd_ACP"/>
</dbReference>
<dbReference type="Pfam" id="PF21089">
    <property type="entry name" value="PKS_DH_N"/>
    <property type="match status" value="1"/>
</dbReference>
<feature type="region of interest" description="N-terminal hotdog fold" evidence="7">
    <location>
        <begin position="984"/>
        <end position="1113"/>
    </location>
</feature>
<dbReference type="SMART" id="SM00825">
    <property type="entry name" value="PKS_KS"/>
    <property type="match status" value="1"/>
</dbReference>
<dbReference type="Gene3D" id="3.40.47.10">
    <property type="match status" value="1"/>
</dbReference>
<dbReference type="InterPro" id="IPR001227">
    <property type="entry name" value="Ac_transferase_dom_sf"/>
</dbReference>
<evidence type="ECO:0000256" key="7">
    <source>
        <dbReference type="PROSITE-ProRule" id="PRU01363"/>
    </source>
</evidence>
<dbReference type="InterPro" id="IPR049552">
    <property type="entry name" value="PKS_DH_N"/>
</dbReference>
<dbReference type="InterPro" id="IPR036291">
    <property type="entry name" value="NAD(P)-bd_dom_sf"/>
</dbReference>
<protein>
    <submittedName>
        <fullName evidence="12">Beta-ketoacyl synthase</fullName>
    </submittedName>
</protein>
<dbReference type="Pfam" id="PF08659">
    <property type="entry name" value="KR"/>
    <property type="match status" value="1"/>
</dbReference>
<reference evidence="12 13" key="1">
    <citation type="journal article" date="2014" name="Nat. Commun.">
        <title>Multiple recent horizontal transfers of a large genomic region in cheese making fungi.</title>
        <authorList>
            <person name="Cheeseman K."/>
            <person name="Ropars J."/>
            <person name="Renault P."/>
            <person name="Dupont J."/>
            <person name="Gouzy J."/>
            <person name="Branca A."/>
            <person name="Abraham A.L."/>
            <person name="Ceppi M."/>
            <person name="Conseiller E."/>
            <person name="Debuchy R."/>
            <person name="Malagnac F."/>
            <person name="Goarin A."/>
            <person name="Silar P."/>
            <person name="Lacoste S."/>
            <person name="Sallet E."/>
            <person name="Bensimon A."/>
            <person name="Giraud T."/>
            <person name="Brygoo Y."/>
        </authorList>
    </citation>
    <scope>NUCLEOTIDE SEQUENCE [LARGE SCALE GENOMIC DNA]</scope>
    <source>
        <strain evidence="13">FM 013</strain>
    </source>
</reference>
<dbReference type="GO" id="GO:1901336">
    <property type="term" value="P:lactone biosynthetic process"/>
    <property type="evidence" value="ECO:0007669"/>
    <property type="project" value="UniProtKB-ARBA"/>
</dbReference>
<dbReference type="GO" id="GO:0006633">
    <property type="term" value="P:fatty acid biosynthetic process"/>
    <property type="evidence" value="ECO:0007669"/>
    <property type="project" value="TreeGrafter"/>
</dbReference>
<evidence type="ECO:0000259" key="10">
    <source>
        <dbReference type="PROSITE" id="PS52004"/>
    </source>
</evidence>
<dbReference type="Gene3D" id="3.30.70.3290">
    <property type="match status" value="1"/>
</dbReference>
<dbReference type="InterPro" id="IPR016036">
    <property type="entry name" value="Malonyl_transacylase_ACP-bd"/>
</dbReference>
<dbReference type="InterPro" id="IPR014030">
    <property type="entry name" value="Ketoacyl_synth_N"/>
</dbReference>
<dbReference type="InterPro" id="IPR049900">
    <property type="entry name" value="PKS_mFAS_DH"/>
</dbReference>
<evidence type="ECO:0000259" key="9">
    <source>
        <dbReference type="PROSITE" id="PS50075"/>
    </source>
</evidence>
<dbReference type="FunFam" id="3.40.50.720:FF:000209">
    <property type="entry name" value="Polyketide synthase Pks12"/>
    <property type="match status" value="1"/>
</dbReference>
<dbReference type="InterPro" id="IPR057326">
    <property type="entry name" value="KR_dom"/>
</dbReference>
<dbReference type="PANTHER" id="PTHR43775">
    <property type="entry name" value="FATTY ACID SYNTHASE"/>
    <property type="match status" value="1"/>
</dbReference>
<evidence type="ECO:0000256" key="1">
    <source>
        <dbReference type="ARBA" id="ARBA00022450"/>
    </source>
</evidence>
<dbReference type="SUPFAM" id="SSF52151">
    <property type="entry name" value="FabD/lysophospholipase-like"/>
    <property type="match status" value="1"/>
</dbReference>
<feature type="region of interest" description="Disordered" evidence="8">
    <location>
        <begin position="1"/>
        <end position="79"/>
    </location>
</feature>
<dbReference type="Pfam" id="PF16197">
    <property type="entry name" value="KAsynt_C_assoc"/>
    <property type="match status" value="1"/>
</dbReference>
<name>A0A0G4NZ74_PENC3</name>
<dbReference type="InterPro" id="IPR020806">
    <property type="entry name" value="PKS_PP-bd"/>
</dbReference>
<dbReference type="InterPro" id="IPR014043">
    <property type="entry name" value="Acyl_transferase_dom"/>
</dbReference>
<dbReference type="STRING" id="1429867.A0A0G4NZ74"/>
<feature type="region of interest" description="Disordered" evidence="8">
    <location>
        <begin position="1102"/>
        <end position="1126"/>
    </location>
</feature>
<dbReference type="PROSITE" id="PS50075">
    <property type="entry name" value="CARRIER"/>
    <property type="match status" value="1"/>
</dbReference>
<feature type="active site" description="Proton acceptor; for dehydratase activity" evidence="7">
    <location>
        <position position="1016"/>
    </location>
</feature>
<feature type="domain" description="Carrier" evidence="9">
    <location>
        <begin position="2474"/>
        <end position="2551"/>
    </location>
</feature>
<keyword evidence="2" id="KW-0597">Phosphoprotein</keyword>
<dbReference type="GO" id="GO:0031177">
    <property type="term" value="F:phosphopantetheine binding"/>
    <property type="evidence" value="ECO:0007669"/>
    <property type="project" value="InterPro"/>
</dbReference>
<dbReference type="Pfam" id="PF00698">
    <property type="entry name" value="Acyl_transf_1"/>
    <property type="match status" value="1"/>
</dbReference>